<gene>
    <name evidence="1" type="ORF">KF715C_pA4610</name>
</gene>
<evidence type="ECO:0000313" key="2">
    <source>
        <dbReference type="Proteomes" id="UP000218731"/>
    </source>
</evidence>
<proteinExistence type="predicted"/>
<dbReference type="EMBL" id="AP015030">
    <property type="protein sequence ID" value="BAW26966.1"/>
    <property type="molecule type" value="Genomic_DNA"/>
</dbReference>
<reference evidence="1 2" key="1">
    <citation type="submission" date="2015-11" db="EMBL/GenBank/DDBJ databases">
        <title>Complete genome sequencing of a biphenyl-degrading bacterium, Pseudomonas putida KF715 (=NBRC110667).</title>
        <authorList>
            <person name="Suenaga H."/>
            <person name="Fujihara N."/>
            <person name="Watanabe T."/>
            <person name="Hirose J."/>
            <person name="Kimura N."/>
            <person name="Yamazoe A."/>
            <person name="Hosoyama A."/>
            <person name="Shimodaira J."/>
            <person name="Furukawa K."/>
        </authorList>
    </citation>
    <scope>NUCLEOTIDE SEQUENCE [LARGE SCALE GENOMIC DNA]</scope>
    <source>
        <strain evidence="1 2">KF715</strain>
        <plasmid evidence="2">Plasmid pkf715a dna</plasmid>
    </source>
</reference>
<dbReference type="Gene3D" id="3.90.320.10">
    <property type="match status" value="1"/>
</dbReference>
<name>A0A1L7NNA8_PSEPU</name>
<dbReference type="Proteomes" id="UP000218731">
    <property type="component" value="Plasmid pKF715A"/>
</dbReference>
<organism evidence="1 2">
    <name type="scientific">Pseudomonas putida</name>
    <name type="common">Arthrobacter siderocapsulatus</name>
    <dbReference type="NCBI Taxonomy" id="303"/>
    <lineage>
        <taxon>Bacteria</taxon>
        <taxon>Pseudomonadati</taxon>
        <taxon>Pseudomonadota</taxon>
        <taxon>Gammaproteobacteria</taxon>
        <taxon>Pseudomonadales</taxon>
        <taxon>Pseudomonadaceae</taxon>
        <taxon>Pseudomonas</taxon>
    </lineage>
</organism>
<dbReference type="AlphaFoldDB" id="A0A1L7NNA8"/>
<dbReference type="RefSeq" id="WP_096427111.1">
    <property type="nucleotide sequence ID" value="NZ_AP015030.1"/>
</dbReference>
<keyword evidence="1" id="KW-0614">Plasmid</keyword>
<geneLocation type="plasmid" evidence="2">
    <name>pkf715a dna</name>
</geneLocation>
<dbReference type="InterPro" id="IPR011604">
    <property type="entry name" value="PDDEXK-like_dom_sf"/>
</dbReference>
<protein>
    <recommendedName>
        <fullName evidence="3">PD-(D/E)XK endonuclease-like domain-containing protein</fullName>
    </recommendedName>
</protein>
<evidence type="ECO:0000313" key="1">
    <source>
        <dbReference type="EMBL" id="BAW26966.1"/>
    </source>
</evidence>
<sequence length="176" mass="19874">MTYILGALLLLALIFFVQKKSAAGAIHSRFGVRESTHRLISTDLGNAAGRIKLSRLGINGIADAVFESVKGNEILVGEFKSRKYRGQVRLYELYQVILYMGHIKALYPHHKVLGCLAYADSRVQVNFDPAVYEALVGLREEYWLTVRHKRAADSRPLHKRMKVSGENRALRFTSTL</sequence>
<accession>A0A1L7NNA8</accession>
<evidence type="ECO:0008006" key="3">
    <source>
        <dbReference type="Google" id="ProtNLM"/>
    </source>
</evidence>